<keyword evidence="3" id="KW-1185">Reference proteome</keyword>
<feature type="compositionally biased region" description="Basic and acidic residues" evidence="1">
    <location>
        <begin position="414"/>
        <end position="428"/>
    </location>
</feature>
<feature type="compositionally biased region" description="Polar residues" evidence="1">
    <location>
        <begin position="443"/>
        <end position="453"/>
    </location>
</feature>
<dbReference type="Pfam" id="PF14924">
    <property type="entry name" value="MAP10_N"/>
    <property type="match status" value="1"/>
</dbReference>
<gene>
    <name evidence="2" type="ORF">R5R35_005055</name>
</gene>
<feature type="region of interest" description="Disordered" evidence="1">
    <location>
        <begin position="406"/>
        <end position="430"/>
    </location>
</feature>
<sequence length="574" mass="63360">MASIGPKGTLFLMEFIVKKIDFLQNALKNRPECNVGVLTVFVKFLNFPIEIEEETKGKLIGKGEFKKGRSCLFSVTSTPPASLLDAEFYVIRKRPDGVIPDRVTLGRTKVNFSCHFINIMKLSHLRPQELPVSKAIQDTFELTDVRDSSRPIGTLTMILRATCLGKLVVTQLQKYGDHSILVKGTKDDALYECESVVRKIPTGPKLLHRPRTPCGLDEKDLAQEFKEVIGDGKHVCEDCASMMKPIPCGSGVDDLQFKSFYDDCNRLCVVYERDADSCCVPDANGLPPLVQDDHVPKPQPPFEGRGNDGPRFVSPPPGYQPPPILKEHPGNAEGSKGPTNPVNMAGAPGPSQEPSAHALGKRGCKDCKRPRNQDFDFCPVYPDEARKYREPTANEKLGIRVCEAACLPPPPGPPKKEEKEEKPVERVPRTAAAGRAVLLERMMNTTKQSLPKTSKQKRQPVKFLAPSRPPPENPEPPEWTARFPASQPYSATTDIHIRTPQEHQKHVFVMKMQAKAEPKPLLQLELRTPRRPQPGDPPPAPPEPPAPPPPPPAKKGKAKGKGKGKGKGKKGKKK</sequence>
<feature type="compositionally biased region" description="Pro residues" evidence="1">
    <location>
        <begin position="531"/>
        <end position="553"/>
    </location>
</feature>
<dbReference type="Proteomes" id="UP001378592">
    <property type="component" value="Unassembled WGS sequence"/>
</dbReference>
<feature type="region of interest" description="Disordered" evidence="1">
    <location>
        <begin position="288"/>
        <end position="363"/>
    </location>
</feature>
<feature type="compositionally biased region" description="Pro residues" evidence="1">
    <location>
        <begin position="467"/>
        <end position="477"/>
    </location>
</feature>
<proteinExistence type="predicted"/>
<reference evidence="2 3" key="1">
    <citation type="submission" date="2024-03" db="EMBL/GenBank/DDBJ databases">
        <title>The genome assembly and annotation of the cricket Gryllus longicercus Weissman &amp; Gray.</title>
        <authorList>
            <person name="Szrajer S."/>
            <person name="Gray D."/>
            <person name="Ylla G."/>
        </authorList>
    </citation>
    <scope>NUCLEOTIDE SEQUENCE [LARGE SCALE GENOMIC DNA]</scope>
    <source>
        <strain evidence="2">DAG 2021-001</strain>
        <tissue evidence="2">Whole body minus gut</tissue>
    </source>
</reference>
<feature type="compositionally biased region" description="Pro residues" evidence="1">
    <location>
        <begin position="313"/>
        <end position="324"/>
    </location>
</feature>
<protein>
    <submittedName>
        <fullName evidence="2">Uncharacterized protein</fullName>
    </submittedName>
</protein>
<feature type="compositionally biased region" description="Basic residues" evidence="1">
    <location>
        <begin position="554"/>
        <end position="574"/>
    </location>
</feature>
<accession>A0AAN9VV01</accession>
<dbReference type="AlphaFoldDB" id="A0AAN9VV01"/>
<organism evidence="2 3">
    <name type="scientific">Gryllus longicercus</name>
    <dbReference type="NCBI Taxonomy" id="2509291"/>
    <lineage>
        <taxon>Eukaryota</taxon>
        <taxon>Metazoa</taxon>
        <taxon>Ecdysozoa</taxon>
        <taxon>Arthropoda</taxon>
        <taxon>Hexapoda</taxon>
        <taxon>Insecta</taxon>
        <taxon>Pterygota</taxon>
        <taxon>Neoptera</taxon>
        <taxon>Polyneoptera</taxon>
        <taxon>Orthoptera</taxon>
        <taxon>Ensifera</taxon>
        <taxon>Gryllidea</taxon>
        <taxon>Grylloidea</taxon>
        <taxon>Gryllidae</taxon>
        <taxon>Gryllinae</taxon>
        <taxon>Gryllus</taxon>
    </lineage>
</organism>
<evidence type="ECO:0000256" key="1">
    <source>
        <dbReference type="SAM" id="MobiDB-lite"/>
    </source>
</evidence>
<feature type="region of interest" description="Disordered" evidence="1">
    <location>
        <begin position="442"/>
        <end position="574"/>
    </location>
</feature>
<feature type="compositionally biased region" description="Basic and acidic residues" evidence="1">
    <location>
        <begin position="495"/>
        <end position="505"/>
    </location>
</feature>
<evidence type="ECO:0000313" key="2">
    <source>
        <dbReference type="EMBL" id="KAK7868432.1"/>
    </source>
</evidence>
<comment type="caution">
    <text evidence="2">The sequence shown here is derived from an EMBL/GenBank/DDBJ whole genome shotgun (WGS) entry which is preliminary data.</text>
</comment>
<name>A0AAN9VV01_9ORTH</name>
<evidence type="ECO:0000313" key="3">
    <source>
        <dbReference type="Proteomes" id="UP001378592"/>
    </source>
</evidence>
<dbReference type="EMBL" id="JAZDUA010000095">
    <property type="protein sequence ID" value="KAK7868432.1"/>
    <property type="molecule type" value="Genomic_DNA"/>
</dbReference>